<evidence type="ECO:0000313" key="3">
    <source>
        <dbReference type="Proteomes" id="UP000274131"/>
    </source>
</evidence>
<feature type="region of interest" description="Disordered" evidence="1">
    <location>
        <begin position="1"/>
        <end position="32"/>
    </location>
</feature>
<sequence length="45" mass="5089">MPLRRGSHSGQDSRGSQSSIRRRKSISEEYPRPSVLGGRKLFAFI</sequence>
<evidence type="ECO:0000313" key="2">
    <source>
        <dbReference type="EMBL" id="VDD85275.1"/>
    </source>
</evidence>
<reference evidence="4" key="1">
    <citation type="submission" date="2017-02" db="UniProtKB">
        <authorList>
            <consortium name="WormBaseParasite"/>
        </authorList>
    </citation>
    <scope>IDENTIFICATION</scope>
</reference>
<reference evidence="2 3" key="2">
    <citation type="submission" date="2018-10" db="EMBL/GenBank/DDBJ databases">
        <authorList>
            <consortium name="Pathogen Informatics"/>
        </authorList>
    </citation>
    <scope>NUCLEOTIDE SEQUENCE [LARGE SCALE GENOMIC DNA]</scope>
</reference>
<evidence type="ECO:0000256" key="1">
    <source>
        <dbReference type="SAM" id="MobiDB-lite"/>
    </source>
</evidence>
<dbReference type="Proteomes" id="UP000274131">
    <property type="component" value="Unassembled WGS sequence"/>
</dbReference>
<dbReference type="WBParaSite" id="EVEC_0000061501-mRNA-1">
    <property type="protein sequence ID" value="EVEC_0000061501-mRNA-1"/>
    <property type="gene ID" value="EVEC_0000061501"/>
</dbReference>
<feature type="compositionally biased region" description="Low complexity" evidence="1">
    <location>
        <begin position="8"/>
        <end position="19"/>
    </location>
</feature>
<proteinExistence type="predicted"/>
<keyword evidence="3" id="KW-1185">Reference proteome</keyword>
<gene>
    <name evidence="2" type="ORF">EVEC_LOCUS418</name>
</gene>
<dbReference type="AlphaFoldDB" id="A0A0N4UTK3"/>
<organism evidence="4">
    <name type="scientific">Enterobius vermicularis</name>
    <name type="common">Human pinworm</name>
    <dbReference type="NCBI Taxonomy" id="51028"/>
    <lineage>
        <taxon>Eukaryota</taxon>
        <taxon>Metazoa</taxon>
        <taxon>Ecdysozoa</taxon>
        <taxon>Nematoda</taxon>
        <taxon>Chromadorea</taxon>
        <taxon>Rhabditida</taxon>
        <taxon>Spirurina</taxon>
        <taxon>Oxyuridomorpha</taxon>
        <taxon>Oxyuroidea</taxon>
        <taxon>Oxyuridae</taxon>
        <taxon>Enterobius</taxon>
    </lineage>
</organism>
<dbReference type="EMBL" id="UXUI01000574">
    <property type="protein sequence ID" value="VDD85275.1"/>
    <property type="molecule type" value="Genomic_DNA"/>
</dbReference>
<name>A0A0N4UTK3_ENTVE</name>
<evidence type="ECO:0000313" key="4">
    <source>
        <dbReference type="WBParaSite" id="EVEC_0000061501-mRNA-1"/>
    </source>
</evidence>
<protein>
    <submittedName>
        <fullName evidence="2 4">Uncharacterized protein</fullName>
    </submittedName>
</protein>
<accession>A0A0N4UTK3</accession>